<evidence type="ECO:0000313" key="3">
    <source>
        <dbReference type="Proteomes" id="UP000027222"/>
    </source>
</evidence>
<accession>A0A067T085</accession>
<dbReference type="HOGENOM" id="CLU_045419_0_0_1"/>
<evidence type="ECO:0000259" key="1">
    <source>
        <dbReference type="Pfam" id="PF22893"/>
    </source>
</evidence>
<gene>
    <name evidence="2" type="ORF">GALMADRAFT_452002</name>
</gene>
<proteinExistence type="predicted"/>
<dbReference type="AlphaFoldDB" id="A0A067T085"/>
<keyword evidence="3" id="KW-1185">Reference proteome</keyword>
<organism evidence="2 3">
    <name type="scientific">Galerina marginata (strain CBS 339.88)</name>
    <dbReference type="NCBI Taxonomy" id="685588"/>
    <lineage>
        <taxon>Eukaryota</taxon>
        <taxon>Fungi</taxon>
        <taxon>Dikarya</taxon>
        <taxon>Basidiomycota</taxon>
        <taxon>Agaricomycotina</taxon>
        <taxon>Agaricomycetes</taxon>
        <taxon>Agaricomycetidae</taxon>
        <taxon>Agaricales</taxon>
        <taxon>Agaricineae</taxon>
        <taxon>Strophariaceae</taxon>
        <taxon>Galerina</taxon>
    </lineage>
</organism>
<dbReference type="Pfam" id="PF22893">
    <property type="entry name" value="ULD_2"/>
    <property type="match status" value="1"/>
</dbReference>
<dbReference type="Proteomes" id="UP000027222">
    <property type="component" value="Unassembled WGS sequence"/>
</dbReference>
<sequence length="349" mass="38620">MPVFAFTAGSLGDILATAGLIAPIIQVLYDNRNVSKECDTLATELRSLQQVLILTQFALQHYESTPLGEPLARFVCPEVVQCHMALVEFSDKIASFRESLASTSISNLWRRVVWAAFGETESLTAKLSGHRLKLALLLASMNSLEFLHQGPSASHGTSVVNETSYSSQARIRDKMICVVDPLGDTIPIPILFCSSWENFHYVLNGYSQNRVSQAYVERGDYKIILPDGRLLPRSYFAKAVKEGVVLEISIVVKFQMTNAIGTEAKIQCPRCSFINAEARSWRQKRCSRCSCHFNIDFLSEYVSSAEISNQAQDVVLHNGGDVIASTELNQAKRGNVFSSYNPSNPSGRP</sequence>
<reference evidence="3" key="1">
    <citation type="journal article" date="2014" name="Proc. Natl. Acad. Sci. U.S.A.">
        <title>Extensive sampling of basidiomycete genomes demonstrates inadequacy of the white-rot/brown-rot paradigm for wood decay fungi.</title>
        <authorList>
            <person name="Riley R."/>
            <person name="Salamov A.A."/>
            <person name="Brown D.W."/>
            <person name="Nagy L.G."/>
            <person name="Floudas D."/>
            <person name="Held B.W."/>
            <person name="Levasseur A."/>
            <person name="Lombard V."/>
            <person name="Morin E."/>
            <person name="Otillar R."/>
            <person name="Lindquist E.A."/>
            <person name="Sun H."/>
            <person name="LaButti K.M."/>
            <person name="Schmutz J."/>
            <person name="Jabbour D."/>
            <person name="Luo H."/>
            <person name="Baker S.E."/>
            <person name="Pisabarro A.G."/>
            <person name="Walton J.D."/>
            <person name="Blanchette R.A."/>
            <person name="Henrissat B."/>
            <person name="Martin F."/>
            <person name="Cullen D."/>
            <person name="Hibbett D.S."/>
            <person name="Grigoriev I.V."/>
        </authorList>
    </citation>
    <scope>NUCLEOTIDE SEQUENCE [LARGE SCALE GENOMIC DNA]</scope>
    <source>
        <strain evidence="3">CBS 339.88</strain>
    </source>
</reference>
<dbReference type="EMBL" id="KL142378">
    <property type="protein sequence ID" value="KDR76600.1"/>
    <property type="molecule type" value="Genomic_DNA"/>
</dbReference>
<evidence type="ECO:0000313" key="2">
    <source>
        <dbReference type="EMBL" id="KDR76600.1"/>
    </source>
</evidence>
<protein>
    <recommendedName>
        <fullName evidence="1">Ubiquitin-like domain-containing protein</fullName>
    </recommendedName>
</protein>
<dbReference type="InterPro" id="IPR054464">
    <property type="entry name" value="ULD_fung"/>
</dbReference>
<feature type="domain" description="Ubiquitin-like" evidence="1">
    <location>
        <begin position="173"/>
        <end position="252"/>
    </location>
</feature>
<dbReference type="OrthoDB" id="3055369at2759"/>
<name>A0A067T085_GALM3</name>